<protein>
    <recommendedName>
        <fullName evidence="3">NHL repeat-containing protein</fullName>
    </recommendedName>
</protein>
<organism evidence="1 2">
    <name type="scientific">Niabella drilacis (strain DSM 25811 / CCM 8410 / CCUG 62505 / LMG 26954 / E90)</name>
    <dbReference type="NCBI Taxonomy" id="1285928"/>
    <lineage>
        <taxon>Bacteria</taxon>
        <taxon>Pseudomonadati</taxon>
        <taxon>Bacteroidota</taxon>
        <taxon>Chitinophagia</taxon>
        <taxon>Chitinophagales</taxon>
        <taxon>Chitinophagaceae</taxon>
        <taxon>Niabella</taxon>
    </lineage>
</organism>
<keyword evidence="2" id="KW-1185">Reference proteome</keyword>
<dbReference type="RefSeq" id="WP_176954285.1">
    <property type="nucleotide sequence ID" value="NZ_FMZO01000001.1"/>
</dbReference>
<proteinExistence type="predicted"/>
<gene>
    <name evidence="1" type="ORF">SAMN04487894_101520</name>
</gene>
<evidence type="ECO:0000313" key="1">
    <source>
        <dbReference type="EMBL" id="SDC17436.1"/>
    </source>
</evidence>
<evidence type="ECO:0000313" key="2">
    <source>
        <dbReference type="Proteomes" id="UP000198757"/>
    </source>
</evidence>
<dbReference type="Proteomes" id="UP000198757">
    <property type="component" value="Unassembled WGS sequence"/>
</dbReference>
<accession>A0A1G6JHN1</accession>
<dbReference type="STRING" id="1285928.SAMN04487894_101520"/>
<dbReference type="AlphaFoldDB" id="A0A1G6JHN1"/>
<name>A0A1G6JHN1_NIADE</name>
<reference evidence="2" key="1">
    <citation type="submission" date="2016-10" db="EMBL/GenBank/DDBJ databases">
        <authorList>
            <person name="Varghese N."/>
            <person name="Submissions S."/>
        </authorList>
    </citation>
    <scope>NUCLEOTIDE SEQUENCE [LARGE SCALE GENOMIC DNA]</scope>
    <source>
        <strain evidence="2">DSM 25811 / CCM 8410 / LMG 26954 / E90</strain>
    </source>
</reference>
<dbReference type="EMBL" id="FMZO01000001">
    <property type="protein sequence ID" value="SDC17436.1"/>
    <property type="molecule type" value="Genomic_DNA"/>
</dbReference>
<evidence type="ECO:0008006" key="3">
    <source>
        <dbReference type="Google" id="ProtNLM"/>
    </source>
</evidence>
<sequence length="66" mass="7571">MKNKNNRCISNPGGNIPEYKNGELQPLFAEGNIFYHGHDVCIDDEGNLYVCQWNADKTYPVKLERV</sequence>